<dbReference type="AlphaFoldDB" id="D3Q332"/>
<dbReference type="CAZy" id="GH16">
    <property type="family name" value="Glycoside Hydrolase Family 16"/>
</dbReference>
<dbReference type="Proteomes" id="UP000000844">
    <property type="component" value="Chromosome"/>
</dbReference>
<name>D3Q332_STANL</name>
<evidence type="ECO:0000259" key="1">
    <source>
        <dbReference type="PROSITE" id="PS51762"/>
    </source>
</evidence>
<evidence type="ECO:0000313" key="2">
    <source>
        <dbReference type="EMBL" id="ADD40002.1"/>
    </source>
</evidence>
<keyword evidence="2" id="KW-0378">Hydrolase</keyword>
<dbReference type="Pfam" id="PF00722">
    <property type="entry name" value="Glyco_hydro_16"/>
    <property type="match status" value="1"/>
</dbReference>
<proteinExistence type="predicted"/>
<dbReference type="Gene3D" id="2.60.120.200">
    <property type="match status" value="1"/>
</dbReference>
<dbReference type="CDD" id="cd08023">
    <property type="entry name" value="GH16_laminarinase_like"/>
    <property type="match status" value="1"/>
</dbReference>
<dbReference type="EMBL" id="CP001778">
    <property type="protein sequence ID" value="ADD40002.1"/>
    <property type="molecule type" value="Genomic_DNA"/>
</dbReference>
<dbReference type="InterPro" id="IPR050546">
    <property type="entry name" value="Glycosyl_Hydrlase_16"/>
</dbReference>
<protein>
    <submittedName>
        <fullName evidence="2">Glycoside hydrolase family 16</fullName>
    </submittedName>
</protein>
<feature type="domain" description="GH16" evidence="1">
    <location>
        <begin position="30"/>
        <end position="256"/>
    </location>
</feature>
<dbReference type="STRING" id="446470.Snas_0284"/>
<accession>D3Q332</accession>
<dbReference type="HOGENOM" id="CLU_019533_0_3_11"/>
<dbReference type="PANTHER" id="PTHR10963">
    <property type="entry name" value="GLYCOSYL HYDROLASE-RELATED"/>
    <property type="match status" value="1"/>
</dbReference>
<dbReference type="GO" id="GO:0004553">
    <property type="term" value="F:hydrolase activity, hydrolyzing O-glycosyl compounds"/>
    <property type="evidence" value="ECO:0007669"/>
    <property type="project" value="InterPro"/>
</dbReference>
<keyword evidence="3" id="KW-1185">Reference proteome</keyword>
<dbReference type="OrthoDB" id="4455781at2"/>
<dbReference type="eggNOG" id="COG2273">
    <property type="taxonomic scope" value="Bacteria"/>
</dbReference>
<reference evidence="2 3" key="1">
    <citation type="journal article" date="2009" name="Stand. Genomic Sci.">
        <title>Complete genome sequence of Stackebrandtia nassauensis type strain (LLR-40K-21).</title>
        <authorList>
            <person name="Munk C."/>
            <person name="Lapidus A."/>
            <person name="Copeland A."/>
            <person name="Jando M."/>
            <person name="Mayilraj S."/>
            <person name="Glavina Del Rio T."/>
            <person name="Nolan M."/>
            <person name="Chen F."/>
            <person name="Lucas S."/>
            <person name="Tice H."/>
            <person name="Cheng J.F."/>
            <person name="Han C."/>
            <person name="Detter J.C."/>
            <person name="Bruce D."/>
            <person name="Goodwin L."/>
            <person name="Chain P."/>
            <person name="Pitluck S."/>
            <person name="Goker M."/>
            <person name="Ovchinikova G."/>
            <person name="Pati A."/>
            <person name="Ivanova N."/>
            <person name="Mavromatis K."/>
            <person name="Chen A."/>
            <person name="Palaniappan K."/>
            <person name="Land M."/>
            <person name="Hauser L."/>
            <person name="Chang Y.J."/>
            <person name="Jeffries C.D."/>
            <person name="Bristow J."/>
            <person name="Eisen J.A."/>
            <person name="Markowitz V."/>
            <person name="Hugenholtz P."/>
            <person name="Kyrpides N.C."/>
            <person name="Klenk H.P."/>
        </authorList>
    </citation>
    <scope>NUCLEOTIDE SEQUENCE [LARGE SCALE GENOMIC DNA]</scope>
    <source>
        <strain evidence="3">DSM 44728 / CIP 108903 / NRRL B-16338 / NBRC 102104 / LLR-40K-21</strain>
    </source>
</reference>
<sequence>MSPKWKLLAVAVTATIAVGGGTLAYADSRASWEEQFGGEAGSPPDASRWVQQTGCEWGNGKEEQCYTDGGRNAELDGEGNLVITAKAEEFNDRHFTSARLRATTINDPGTVEVRAKFSGYVAGAWPAIWTTDEANWPTNGELDLMEIGGGGDWKPQYHSHFGTVDDHQQYGDFYPDDSDDPTWTDWHTYRVDYTNGADGEASFYIDDKLAATVPYQVPDDAPAYVILNIAVGGWAGTPDPRLHNTMTVDYVKVTEA</sequence>
<dbReference type="InterPro" id="IPR013320">
    <property type="entry name" value="ConA-like_dom_sf"/>
</dbReference>
<organism evidence="2 3">
    <name type="scientific">Stackebrandtia nassauensis (strain DSM 44728 / CIP 108903 / NRRL B-16338 / NBRC 102104 / LLR-40K-21)</name>
    <dbReference type="NCBI Taxonomy" id="446470"/>
    <lineage>
        <taxon>Bacteria</taxon>
        <taxon>Bacillati</taxon>
        <taxon>Actinomycetota</taxon>
        <taxon>Actinomycetes</taxon>
        <taxon>Glycomycetales</taxon>
        <taxon>Glycomycetaceae</taxon>
        <taxon>Stackebrandtia</taxon>
    </lineage>
</organism>
<dbReference type="GO" id="GO:0005975">
    <property type="term" value="P:carbohydrate metabolic process"/>
    <property type="evidence" value="ECO:0007669"/>
    <property type="project" value="InterPro"/>
</dbReference>
<dbReference type="SUPFAM" id="SSF49899">
    <property type="entry name" value="Concanavalin A-like lectins/glucanases"/>
    <property type="match status" value="1"/>
</dbReference>
<evidence type="ECO:0000313" key="3">
    <source>
        <dbReference type="Proteomes" id="UP000000844"/>
    </source>
</evidence>
<dbReference type="KEGG" id="sna:Snas_0284"/>
<dbReference type="InterPro" id="IPR000757">
    <property type="entry name" value="Beta-glucanase-like"/>
</dbReference>
<dbReference type="RefSeq" id="WP_013015573.1">
    <property type="nucleotide sequence ID" value="NC_013947.1"/>
</dbReference>
<gene>
    <name evidence="2" type="ordered locus">Snas_0284</name>
</gene>
<dbReference type="PANTHER" id="PTHR10963:SF60">
    <property type="entry name" value="GRAM-NEGATIVE BACTERIA-BINDING PROTEIN 1-RELATED"/>
    <property type="match status" value="1"/>
</dbReference>
<dbReference type="PROSITE" id="PS51762">
    <property type="entry name" value="GH16_2"/>
    <property type="match status" value="1"/>
</dbReference>